<comment type="subcellular location">
    <subcellularLocation>
        <location evidence="1 8">Cytoplasm</location>
    </subcellularLocation>
</comment>
<feature type="site" description="Important for substrate specificity" evidence="8">
    <location>
        <position position="195"/>
    </location>
</feature>
<keyword evidence="3 8" id="KW-0028">Amino-acid biosynthesis</keyword>
<dbReference type="FunFam" id="3.40.50.880:FF:000004">
    <property type="entry name" value="Homoserine O-succinyltransferase"/>
    <property type="match status" value="1"/>
</dbReference>
<organism evidence="10">
    <name type="scientific">Acididesulfobacillus acetoxydans</name>
    <dbReference type="NCBI Taxonomy" id="1561005"/>
    <lineage>
        <taxon>Bacteria</taxon>
        <taxon>Bacillati</taxon>
        <taxon>Bacillota</taxon>
        <taxon>Clostridia</taxon>
        <taxon>Eubacteriales</taxon>
        <taxon>Peptococcaceae</taxon>
        <taxon>Acididesulfobacillus</taxon>
    </lineage>
</organism>
<comment type="similarity">
    <text evidence="8">Belongs to the MetA family.</text>
</comment>
<keyword evidence="2 8" id="KW-0963">Cytoplasm</keyword>
<comment type="catalytic activity">
    <reaction evidence="7 8">
        <text>L-homoserine + acetyl-CoA = O-acetyl-L-homoserine + CoA</text>
        <dbReference type="Rhea" id="RHEA:13701"/>
        <dbReference type="ChEBI" id="CHEBI:57287"/>
        <dbReference type="ChEBI" id="CHEBI:57288"/>
        <dbReference type="ChEBI" id="CHEBI:57476"/>
        <dbReference type="ChEBI" id="CHEBI:57716"/>
        <dbReference type="EC" id="2.3.1.31"/>
    </reaction>
</comment>
<comment type="function">
    <text evidence="8">Transfers an acetyl group from acetyl-CoA to L-homoserine, forming acetyl-L-homoserine.</text>
</comment>
<dbReference type="SUPFAM" id="SSF52317">
    <property type="entry name" value="Class I glutamine amidotransferase-like"/>
    <property type="match status" value="1"/>
</dbReference>
<evidence type="ECO:0000256" key="6">
    <source>
        <dbReference type="ARBA" id="ARBA00023315"/>
    </source>
</evidence>
<protein>
    <recommendedName>
        <fullName evidence="8">Homoserine O-acetyltransferase</fullName>
        <shortName evidence="8">HAT</shortName>
        <ecNumber evidence="8">2.3.1.31</ecNumber>
    </recommendedName>
    <alternativeName>
        <fullName evidence="8">Homoserine transacetylase</fullName>
        <shortName evidence="8">HTA</shortName>
    </alternativeName>
</protein>
<dbReference type="InterPro" id="IPR029062">
    <property type="entry name" value="Class_I_gatase-like"/>
</dbReference>
<keyword evidence="5 8" id="KW-0486">Methionine biosynthesis</keyword>
<comment type="pathway">
    <text evidence="8">Amino-acid biosynthesis; L-methionine biosynthesis via de novo pathway; O-acetyl-L-homoserine from L-homoserine: step 1/1.</text>
</comment>
<accession>A0A8S0VXQ6</accession>
<evidence type="ECO:0000256" key="5">
    <source>
        <dbReference type="ARBA" id="ARBA00023167"/>
    </source>
</evidence>
<dbReference type="EC" id="2.3.1.31" evidence="8"/>
<evidence type="ECO:0000256" key="2">
    <source>
        <dbReference type="ARBA" id="ARBA00022490"/>
    </source>
</evidence>
<feature type="active site" evidence="8">
    <location>
        <position position="240"/>
    </location>
</feature>
<dbReference type="Pfam" id="PF04204">
    <property type="entry name" value="HTS"/>
    <property type="match status" value="1"/>
</dbReference>
<feature type="site" description="Important for acyl-CoA specificity" evidence="8">
    <location>
        <position position="111"/>
    </location>
</feature>
<sequence>MPITVPDHLPAMEILQRENIFVMGESRAFHQDIRPLRLVILNLMPAKEATETHLLRLLGNTPLQVEITLLHPMTHESQHTSQEHLNAFYKTFAEIRSRRYDGMIITGAPIEHLPFEEVNYWRELQDILDWTVTHVTSTFHICWGAQAGLYHHYGIPKYSLKHKMFGVFPHRANKSGLNGMTLLRGFDDVFYVPHSRHTEVRKPDIERVPDLEILAESEEAGIYIVSSRDGRQIYVTGHSEYDRGTLKAEYERDRAKGLEQAPPQNYFPQDDPRRQPLQTWRSHANLLYSNWLNYYVYQVTPYDLDTAKQPSETPDAES</sequence>
<feature type="binding site" evidence="8">
    <location>
        <position position="195"/>
    </location>
    <ligand>
        <name>substrate</name>
    </ligand>
</feature>
<proteinExistence type="inferred from homology"/>
<dbReference type="GO" id="GO:0008899">
    <property type="term" value="F:homoserine O-succinyltransferase activity"/>
    <property type="evidence" value="ECO:0007669"/>
    <property type="project" value="UniProtKB-UniRule"/>
</dbReference>
<reference evidence="11" key="1">
    <citation type="submission" date="2014-11" db="EMBL/GenBank/DDBJ databases">
        <authorList>
            <person name="Hornung B.V."/>
        </authorList>
    </citation>
    <scope>NUCLEOTIDE SEQUENCE</scope>
    <source>
        <strain evidence="11">INE</strain>
    </source>
</reference>
<feature type="binding site" evidence="8">
    <location>
        <position position="163"/>
    </location>
    <ligand>
        <name>substrate</name>
    </ligand>
</feature>
<evidence type="ECO:0000256" key="8">
    <source>
        <dbReference type="HAMAP-Rule" id="MF_00295"/>
    </source>
</evidence>
<evidence type="ECO:0000256" key="9">
    <source>
        <dbReference type="PIRSR" id="PIRSR000450-1"/>
    </source>
</evidence>
<keyword evidence="4 8" id="KW-0808">Transferase</keyword>
<evidence type="ECO:0000256" key="1">
    <source>
        <dbReference type="ARBA" id="ARBA00004496"/>
    </source>
</evidence>
<dbReference type="GO" id="GO:0005737">
    <property type="term" value="C:cytoplasm"/>
    <property type="evidence" value="ECO:0007669"/>
    <property type="project" value="UniProtKB-SubCell"/>
</dbReference>
<comment type="caution">
    <text evidence="8">Lacks conserved residue(s) required for the propagation of feature annotation.</text>
</comment>
<dbReference type="NCBIfam" id="TIGR01001">
    <property type="entry name" value="metA"/>
    <property type="match status" value="1"/>
</dbReference>
<reference evidence="10" key="2">
    <citation type="submission" date="2020-01" db="EMBL/GenBank/DDBJ databases">
        <authorList>
            <person name="Hornung B."/>
        </authorList>
    </citation>
    <scope>NUCLEOTIDE SEQUENCE</scope>
    <source>
        <strain evidence="10">PacBioINE</strain>
    </source>
</reference>
<evidence type="ECO:0000313" key="11">
    <source>
        <dbReference type="EMBL" id="CEJ08729.1"/>
    </source>
</evidence>
<dbReference type="PANTHER" id="PTHR20919">
    <property type="entry name" value="HOMOSERINE O-SUCCINYLTRANSFERASE"/>
    <property type="match status" value="1"/>
</dbReference>
<gene>
    <name evidence="8" type="primary">metAA</name>
    <name evidence="10" type="ORF">DEACI_2846</name>
    <name evidence="11" type="ORF">DEACI_3209</name>
</gene>
<dbReference type="CDD" id="cd03131">
    <property type="entry name" value="GATase1_HTS"/>
    <property type="match status" value="1"/>
</dbReference>
<dbReference type="InterPro" id="IPR033752">
    <property type="entry name" value="MetA_family"/>
</dbReference>
<dbReference type="HAMAP" id="MF_00295">
    <property type="entry name" value="MetA_acyltransf"/>
    <property type="match status" value="1"/>
</dbReference>
<feature type="binding site" evidence="8">
    <location>
        <position position="252"/>
    </location>
    <ligand>
        <name>substrate</name>
    </ligand>
</feature>
<dbReference type="KEGG" id="aacx:DEACI_2846"/>
<feature type="active site" description="Proton acceptor" evidence="8">
    <location>
        <position position="238"/>
    </location>
</feature>
<dbReference type="GO" id="GO:0019281">
    <property type="term" value="P:L-methionine biosynthetic process from homoserine via O-succinyl-L-homoserine and cystathionine"/>
    <property type="evidence" value="ECO:0007669"/>
    <property type="project" value="InterPro"/>
</dbReference>
<keyword evidence="6 8" id="KW-0012">Acyltransferase</keyword>
<dbReference type="Proteomes" id="UP001071230">
    <property type="component" value="Unassembled WGS sequence"/>
</dbReference>
<keyword evidence="12" id="KW-1185">Reference proteome</keyword>
<dbReference type="GO" id="GO:0004414">
    <property type="term" value="F:homoserine O-acetyltransferase activity"/>
    <property type="evidence" value="ECO:0007669"/>
    <property type="project" value="UniProtKB-EC"/>
</dbReference>
<name>A0A8S0VXQ6_9FIRM</name>
<evidence type="ECO:0000313" key="12">
    <source>
        <dbReference type="Proteomes" id="UP001071230"/>
    </source>
</evidence>
<dbReference type="PIRSF" id="PIRSF000450">
    <property type="entry name" value="H_ser_succinyltr"/>
    <property type="match status" value="1"/>
</dbReference>
<dbReference type="PANTHER" id="PTHR20919:SF0">
    <property type="entry name" value="HOMOSERINE O-SUCCINYLTRANSFERASE"/>
    <property type="match status" value="1"/>
</dbReference>
<evidence type="ECO:0000313" key="10">
    <source>
        <dbReference type="EMBL" id="CAA7602173.1"/>
    </source>
</evidence>
<evidence type="ECO:0000256" key="7">
    <source>
        <dbReference type="ARBA" id="ARBA00049043"/>
    </source>
</evidence>
<feature type="active site" description="Acyl-thioester intermediate" evidence="8 9">
    <location>
        <position position="142"/>
    </location>
</feature>
<dbReference type="EMBL" id="LR746496">
    <property type="protein sequence ID" value="CAA7602173.1"/>
    <property type="molecule type" value="Genomic_DNA"/>
</dbReference>
<dbReference type="InterPro" id="IPR005697">
    <property type="entry name" value="HST_MetA"/>
</dbReference>
<dbReference type="AlphaFoldDB" id="A0A8S0VXQ6"/>
<dbReference type="EMBL" id="CDGJ01000092">
    <property type="protein sequence ID" value="CEJ08729.1"/>
    <property type="molecule type" value="Genomic_DNA"/>
</dbReference>
<evidence type="ECO:0000256" key="4">
    <source>
        <dbReference type="ARBA" id="ARBA00022679"/>
    </source>
</evidence>
<dbReference type="RefSeq" id="WP_240985586.1">
    <property type="nucleotide sequence ID" value="NZ_CDGJ01000092.1"/>
</dbReference>
<evidence type="ECO:0000256" key="3">
    <source>
        <dbReference type="ARBA" id="ARBA00022605"/>
    </source>
</evidence>
<dbReference type="Proteomes" id="UP000836597">
    <property type="component" value="Chromosome"/>
</dbReference>
<dbReference type="Gene3D" id="3.40.50.880">
    <property type="match status" value="1"/>
</dbReference>